<evidence type="ECO:0000313" key="2">
    <source>
        <dbReference type="EMBL" id="HGB14330.1"/>
    </source>
</evidence>
<comment type="caution">
    <text evidence="2">The sequence shown here is derived from an EMBL/GenBank/DDBJ whole genome shotgun (WGS) entry which is preliminary data.</text>
</comment>
<evidence type="ECO:0000259" key="1">
    <source>
        <dbReference type="PROSITE" id="PS01148"/>
    </source>
</evidence>
<dbReference type="AlphaFoldDB" id="A0A7C3WH75"/>
<dbReference type="Pfam" id="PF01206">
    <property type="entry name" value="TusA"/>
    <property type="match status" value="1"/>
</dbReference>
<sequence length="72" mass="7939">MGELVDARGLSCPQPVLITLEKLKFLQHGKLVVLVDTDTSRENVLRAAASLGWQAKEVHPDGMGFRIILEKV</sequence>
<feature type="domain" description="UPF0033" evidence="1">
    <location>
        <begin position="5"/>
        <end position="29"/>
    </location>
</feature>
<dbReference type="PROSITE" id="PS01148">
    <property type="entry name" value="UPF0033"/>
    <property type="match status" value="1"/>
</dbReference>
<gene>
    <name evidence="2" type="ORF">ENV62_03710</name>
</gene>
<organism evidence="2">
    <name type="scientific">Desulfobacca acetoxidans</name>
    <dbReference type="NCBI Taxonomy" id="60893"/>
    <lineage>
        <taxon>Bacteria</taxon>
        <taxon>Pseudomonadati</taxon>
        <taxon>Thermodesulfobacteriota</taxon>
        <taxon>Desulfobaccia</taxon>
        <taxon>Desulfobaccales</taxon>
        <taxon>Desulfobaccaceae</taxon>
        <taxon>Desulfobacca</taxon>
    </lineage>
</organism>
<protein>
    <submittedName>
        <fullName evidence="2">Preprotein translocase subunit TatB</fullName>
    </submittedName>
</protein>
<name>A0A7C3WH75_9BACT</name>
<reference evidence="2" key="1">
    <citation type="journal article" date="2020" name="mSystems">
        <title>Genome- and Community-Level Interaction Insights into Carbon Utilization and Element Cycling Functions of Hydrothermarchaeota in Hydrothermal Sediment.</title>
        <authorList>
            <person name="Zhou Z."/>
            <person name="Liu Y."/>
            <person name="Xu W."/>
            <person name="Pan J."/>
            <person name="Luo Z.H."/>
            <person name="Li M."/>
        </authorList>
    </citation>
    <scope>NUCLEOTIDE SEQUENCE [LARGE SCALE GENOMIC DNA]</scope>
    <source>
        <strain evidence="2">SpSt-776</strain>
    </source>
</reference>
<proteinExistence type="predicted"/>
<dbReference type="InterPro" id="IPR001455">
    <property type="entry name" value="TusA-like"/>
</dbReference>
<dbReference type="InterPro" id="IPR036868">
    <property type="entry name" value="TusA-like_sf"/>
</dbReference>
<dbReference type="EMBL" id="DTHB01000028">
    <property type="protein sequence ID" value="HGB14330.1"/>
    <property type="molecule type" value="Genomic_DNA"/>
</dbReference>
<dbReference type="SUPFAM" id="SSF64307">
    <property type="entry name" value="SirA-like"/>
    <property type="match status" value="1"/>
</dbReference>
<accession>A0A7C3WH75</accession>
<dbReference type="CDD" id="cd03421">
    <property type="entry name" value="SirA_like_N"/>
    <property type="match status" value="1"/>
</dbReference>
<dbReference type="Gene3D" id="3.30.110.40">
    <property type="entry name" value="TusA-like domain"/>
    <property type="match status" value="1"/>
</dbReference>